<evidence type="ECO:0000256" key="3">
    <source>
        <dbReference type="ARBA" id="ARBA00022777"/>
    </source>
</evidence>
<feature type="domain" description="Protein kinase" evidence="7">
    <location>
        <begin position="302"/>
        <end position="612"/>
    </location>
</feature>
<comment type="caution">
    <text evidence="8">The sequence shown here is derived from an EMBL/GenBank/DDBJ whole genome shotgun (WGS) entry which is preliminary data.</text>
</comment>
<protein>
    <submittedName>
        <fullName evidence="8">Serine/threonine-protein kinase 35</fullName>
    </submittedName>
</protein>
<organism evidence="8 9">
    <name type="scientific">Folsomia candida</name>
    <name type="common">Springtail</name>
    <dbReference type="NCBI Taxonomy" id="158441"/>
    <lineage>
        <taxon>Eukaryota</taxon>
        <taxon>Metazoa</taxon>
        <taxon>Ecdysozoa</taxon>
        <taxon>Arthropoda</taxon>
        <taxon>Hexapoda</taxon>
        <taxon>Collembola</taxon>
        <taxon>Entomobryomorpha</taxon>
        <taxon>Isotomoidea</taxon>
        <taxon>Isotomidae</taxon>
        <taxon>Proisotominae</taxon>
        <taxon>Folsomia</taxon>
    </lineage>
</organism>
<dbReference type="AlphaFoldDB" id="A0A226D9L4"/>
<dbReference type="InterPro" id="IPR050339">
    <property type="entry name" value="CC_SR_Kinase"/>
</dbReference>
<comment type="similarity">
    <text evidence="5">Belongs to the protein kinase superfamily. Ser/Thr protein kinase family. GCN2 subfamily.</text>
</comment>
<name>A0A226D9L4_FOLCA</name>
<dbReference type="PROSITE" id="PS00108">
    <property type="entry name" value="PROTEIN_KINASE_ST"/>
    <property type="match status" value="1"/>
</dbReference>
<dbReference type="SMART" id="SM00220">
    <property type="entry name" value="S_TKc"/>
    <property type="match status" value="1"/>
</dbReference>
<sequence length="829" mass="93083">MSNPEDNGSKELSHSKGLYGPYSFTVHKIYHTENPQNCLDTTIISRKCDISPSQLIYLHRLLSLSVLQGHPNFLKVISVYQSTPKTLKDTILTQFYAEFDYRVGSLRPRIPVPSLDDLLSFQIRTPLHGSTLETWLTTSIPPCKTTQAKIIHGILDGVKFLHSKTIHHGSLNARNVVFAAPKFELPVKIGFLHEARRPHEDIHSLGGLFFAILESPWRDSTYMTESIFLWLVEKEPLKNRMILNGDYILSKMVEEDDHERFQSVEEIRIELDTGSELFDNSNITTVLQQLKNPDGTEWFRNATFFNPLGQGAFGFVTEARNEQTGQVTAVKVLICPDTETDIGAQKEYNNIKFTYHRNLVRTHQIRETVVELEELRNLKGALTSGSDAQFDSMMSRLYEEKEDQDVNDGLVKLVCLEMELCGQTLAEWLQSGKKRDDPSRTVLIIQDIFDGIGFLHGKNILHRDLKPANILFSPGESLPVKIADFGLSRKICDGMHQSCSSGQGIDETAVFSTSVGTPIYRAPEVATGTYGTPADLYSLGFILWEILCQISPKQKSLLFQRLKNKDSTVLDSDQANSIISNGAEIIISLTQEQVVERPLSITEIKLVTHPGIRFTPEDTFQLKTFLKCGGPGARVELGRVLCHKTSLNNRQDTMMVEWNLTNNRKTSTKSGYNLEAGCLIKGTEPDELNGFDIKLVGIKASESLVGKQYFRFLYINLQESCNCPDVTKGWIYPTSSLQYISNQDLAHDKFELSGVTDFRGKIETIKTDDGIGRDDRKVVIVVNFDACLLGLRGDDADFNGVGCINNLEDVIRKHSLSVAIQGEAYIILK</sequence>
<keyword evidence="1" id="KW-0808">Transferase</keyword>
<dbReference type="SUPFAM" id="SSF56112">
    <property type="entry name" value="Protein kinase-like (PK-like)"/>
    <property type="match status" value="2"/>
</dbReference>
<evidence type="ECO:0000256" key="5">
    <source>
        <dbReference type="ARBA" id="ARBA00037982"/>
    </source>
</evidence>
<dbReference type="InterPro" id="IPR011009">
    <property type="entry name" value="Kinase-like_dom_sf"/>
</dbReference>
<accession>A0A226D9L4</accession>
<dbReference type="OrthoDB" id="63989at2759"/>
<dbReference type="GO" id="GO:0005524">
    <property type="term" value="F:ATP binding"/>
    <property type="evidence" value="ECO:0007669"/>
    <property type="project" value="UniProtKB-UniRule"/>
</dbReference>
<dbReference type="STRING" id="158441.A0A226D9L4"/>
<evidence type="ECO:0000313" key="8">
    <source>
        <dbReference type="EMBL" id="OXA41311.1"/>
    </source>
</evidence>
<evidence type="ECO:0000256" key="2">
    <source>
        <dbReference type="ARBA" id="ARBA00022741"/>
    </source>
</evidence>
<dbReference type="Pfam" id="PF00069">
    <property type="entry name" value="Pkinase"/>
    <property type="match status" value="1"/>
</dbReference>
<keyword evidence="2 6" id="KW-0547">Nucleotide-binding</keyword>
<keyword evidence="4 6" id="KW-0067">ATP-binding</keyword>
<reference evidence="8 9" key="1">
    <citation type="submission" date="2015-12" db="EMBL/GenBank/DDBJ databases">
        <title>The genome of Folsomia candida.</title>
        <authorList>
            <person name="Faddeeva A."/>
            <person name="Derks M.F."/>
            <person name="Anvar Y."/>
            <person name="Smit S."/>
            <person name="Van Straalen N."/>
            <person name="Roelofs D."/>
        </authorList>
    </citation>
    <scope>NUCLEOTIDE SEQUENCE [LARGE SCALE GENOMIC DNA]</scope>
    <source>
        <strain evidence="8 9">VU population</strain>
        <tissue evidence="8">Whole body</tissue>
    </source>
</reference>
<dbReference type="GO" id="GO:0005737">
    <property type="term" value="C:cytoplasm"/>
    <property type="evidence" value="ECO:0007669"/>
    <property type="project" value="TreeGrafter"/>
</dbReference>
<dbReference type="Proteomes" id="UP000198287">
    <property type="component" value="Unassembled WGS sequence"/>
</dbReference>
<dbReference type="InterPro" id="IPR000719">
    <property type="entry name" value="Prot_kinase_dom"/>
</dbReference>
<evidence type="ECO:0000256" key="6">
    <source>
        <dbReference type="PROSITE-ProRule" id="PRU10141"/>
    </source>
</evidence>
<dbReference type="InterPro" id="IPR017441">
    <property type="entry name" value="Protein_kinase_ATP_BS"/>
</dbReference>
<keyword evidence="9" id="KW-1185">Reference proteome</keyword>
<gene>
    <name evidence="8" type="ORF">Fcan01_23961</name>
</gene>
<dbReference type="GO" id="GO:0005634">
    <property type="term" value="C:nucleus"/>
    <property type="evidence" value="ECO:0007669"/>
    <property type="project" value="TreeGrafter"/>
</dbReference>
<dbReference type="Gene3D" id="1.10.510.10">
    <property type="entry name" value="Transferase(Phosphotransferase) domain 1"/>
    <property type="match status" value="1"/>
</dbReference>
<evidence type="ECO:0000256" key="4">
    <source>
        <dbReference type="ARBA" id="ARBA00022840"/>
    </source>
</evidence>
<dbReference type="InterPro" id="IPR008271">
    <property type="entry name" value="Ser/Thr_kinase_AS"/>
</dbReference>
<dbReference type="PROSITE" id="PS50011">
    <property type="entry name" value="PROTEIN_KINASE_DOM"/>
    <property type="match status" value="1"/>
</dbReference>
<dbReference type="EMBL" id="LNIX01000030">
    <property type="protein sequence ID" value="OXA41311.1"/>
    <property type="molecule type" value="Genomic_DNA"/>
</dbReference>
<feature type="binding site" evidence="6">
    <location>
        <position position="331"/>
    </location>
    <ligand>
        <name>ATP</name>
        <dbReference type="ChEBI" id="CHEBI:30616"/>
    </ligand>
</feature>
<dbReference type="PROSITE" id="PS00107">
    <property type="entry name" value="PROTEIN_KINASE_ATP"/>
    <property type="match status" value="1"/>
</dbReference>
<evidence type="ECO:0000313" key="9">
    <source>
        <dbReference type="Proteomes" id="UP000198287"/>
    </source>
</evidence>
<dbReference type="PANTHER" id="PTHR11042">
    <property type="entry name" value="EUKARYOTIC TRANSLATION INITIATION FACTOR 2-ALPHA KINASE EIF2-ALPHA KINASE -RELATED"/>
    <property type="match status" value="1"/>
</dbReference>
<keyword evidence="3 8" id="KW-0418">Kinase</keyword>
<evidence type="ECO:0000259" key="7">
    <source>
        <dbReference type="PROSITE" id="PS50011"/>
    </source>
</evidence>
<dbReference type="GO" id="GO:0004672">
    <property type="term" value="F:protein kinase activity"/>
    <property type="evidence" value="ECO:0007669"/>
    <property type="project" value="InterPro"/>
</dbReference>
<dbReference type="Gene3D" id="3.30.200.20">
    <property type="entry name" value="Phosphorylase Kinase, domain 1"/>
    <property type="match status" value="1"/>
</dbReference>
<proteinExistence type="inferred from homology"/>
<evidence type="ECO:0000256" key="1">
    <source>
        <dbReference type="ARBA" id="ARBA00022679"/>
    </source>
</evidence>